<gene>
    <name evidence="1" type="ORF">ACJRO7_004831</name>
</gene>
<reference evidence="1 2" key="1">
    <citation type="submission" date="2024-11" db="EMBL/GenBank/DDBJ databases">
        <title>Chromosome-level genome assembly of Eucalyptus globulus Labill. provides insights into its genome evolution.</title>
        <authorList>
            <person name="Li X."/>
        </authorList>
    </citation>
    <scope>NUCLEOTIDE SEQUENCE [LARGE SCALE GENOMIC DNA]</scope>
    <source>
        <strain evidence="1">CL2024</strain>
        <tissue evidence="1">Fresh tender leaves</tissue>
    </source>
</reference>
<name>A0ABD3IZZ8_EUCGL</name>
<evidence type="ECO:0000313" key="2">
    <source>
        <dbReference type="Proteomes" id="UP001634007"/>
    </source>
</evidence>
<accession>A0ABD3IZZ8</accession>
<proteinExistence type="predicted"/>
<dbReference type="EMBL" id="JBJKBG010000010">
    <property type="protein sequence ID" value="KAL3719908.1"/>
    <property type="molecule type" value="Genomic_DNA"/>
</dbReference>
<comment type="caution">
    <text evidence="1">The sequence shown here is derived from an EMBL/GenBank/DDBJ whole genome shotgun (WGS) entry which is preliminary data.</text>
</comment>
<evidence type="ECO:0000313" key="1">
    <source>
        <dbReference type="EMBL" id="KAL3719908.1"/>
    </source>
</evidence>
<dbReference type="AlphaFoldDB" id="A0ABD3IZZ8"/>
<keyword evidence="2" id="KW-1185">Reference proteome</keyword>
<sequence length="183" mass="21039">MTAPSVVPLVHIFSIEVLNLTQINEKATYKKGSYPLINVLTLLLISWIGTARLSPRQRRSYPAFVTNKARLGHKLAKEEEKFAAKRSRVNIKCVLELNERLFDLRLEILILGEFLAKVRVSLYVQEVKVDTLEKEQDHFFEKAYKLHPSIAQSEQANSHMEEHAKDFLMAIKRQLTSIPIANL</sequence>
<protein>
    <submittedName>
        <fullName evidence="1">Uncharacterized protein</fullName>
    </submittedName>
</protein>
<dbReference type="Proteomes" id="UP001634007">
    <property type="component" value="Unassembled WGS sequence"/>
</dbReference>
<organism evidence="1 2">
    <name type="scientific">Eucalyptus globulus</name>
    <name type="common">Tasmanian blue gum</name>
    <dbReference type="NCBI Taxonomy" id="34317"/>
    <lineage>
        <taxon>Eukaryota</taxon>
        <taxon>Viridiplantae</taxon>
        <taxon>Streptophyta</taxon>
        <taxon>Embryophyta</taxon>
        <taxon>Tracheophyta</taxon>
        <taxon>Spermatophyta</taxon>
        <taxon>Magnoliopsida</taxon>
        <taxon>eudicotyledons</taxon>
        <taxon>Gunneridae</taxon>
        <taxon>Pentapetalae</taxon>
        <taxon>rosids</taxon>
        <taxon>malvids</taxon>
        <taxon>Myrtales</taxon>
        <taxon>Myrtaceae</taxon>
        <taxon>Myrtoideae</taxon>
        <taxon>Eucalypteae</taxon>
        <taxon>Eucalyptus</taxon>
    </lineage>
</organism>